<keyword evidence="2" id="KW-1185">Reference proteome</keyword>
<evidence type="ECO:0000313" key="1">
    <source>
        <dbReference type="EMBL" id="BBX30489.1"/>
    </source>
</evidence>
<dbReference type="RefSeq" id="WP_088305624.1">
    <property type="nucleotide sequence ID" value="NZ_AP022566.1"/>
</dbReference>
<gene>
    <name evidence="1" type="ORF">MALV_56140</name>
</gene>
<dbReference type="Proteomes" id="UP000466906">
    <property type="component" value="Plasmid pJCM12272"/>
</dbReference>
<dbReference type="EMBL" id="AP022566">
    <property type="protein sequence ID" value="BBX30489.1"/>
    <property type="molecule type" value="Genomic_DNA"/>
</dbReference>
<reference evidence="1 2" key="1">
    <citation type="journal article" date="2019" name="Emerg. Microbes Infect.">
        <title>Comprehensive subspecies identification of 175 nontuberculous mycobacteria species based on 7547 genomic profiles.</title>
        <authorList>
            <person name="Matsumoto Y."/>
            <person name="Kinjo T."/>
            <person name="Motooka D."/>
            <person name="Nabeya D."/>
            <person name="Jung N."/>
            <person name="Uechi K."/>
            <person name="Horii T."/>
            <person name="Iida T."/>
            <person name="Fujita J."/>
            <person name="Nakamura S."/>
        </authorList>
    </citation>
    <scope>NUCLEOTIDE SEQUENCE [LARGE SCALE GENOMIC DNA]</scope>
    <source>
        <strain evidence="1 2">JCM 12272</strain>
        <plasmid evidence="1">pJCM12272</plasmid>
    </source>
</reference>
<protein>
    <submittedName>
        <fullName evidence="1">Uncharacterized protein</fullName>
    </submittedName>
</protein>
<evidence type="ECO:0000313" key="2">
    <source>
        <dbReference type="Proteomes" id="UP000466906"/>
    </source>
</evidence>
<keyword evidence="1" id="KW-0614">Plasmid</keyword>
<geneLocation type="plasmid" evidence="1 2">
    <name>pJCM12272</name>
</geneLocation>
<accession>A0A6N4V1C1</accession>
<dbReference type="AlphaFoldDB" id="A0A6N4V1C1"/>
<sequence length="170" mass="19209">MTPPPTTAGEQLTIDFDPATTRVQAAARSARDAAFAELVTTQTVTVADARAHDLYYQLDDDDTITVWICPACGTWEANEMLLANNHGIDRHYLVQWPNSEWANDGAYYGRRWCVALDLTANHATYADGHLHSRQLAMLAQLRPDVRERYEHEVRNRPHRRPVGRSARPAT</sequence>
<dbReference type="KEGG" id="malv:MALV_56140"/>
<name>A0A6N4V1C1_9MYCO</name>
<proteinExistence type="predicted"/>
<organism evidence="1 2">
    <name type="scientific">Mycolicibacterium alvei</name>
    <dbReference type="NCBI Taxonomy" id="67081"/>
    <lineage>
        <taxon>Bacteria</taxon>
        <taxon>Bacillati</taxon>
        <taxon>Actinomycetota</taxon>
        <taxon>Actinomycetes</taxon>
        <taxon>Mycobacteriales</taxon>
        <taxon>Mycobacteriaceae</taxon>
        <taxon>Mycolicibacterium</taxon>
    </lineage>
</organism>